<keyword evidence="2" id="KW-1185">Reference proteome</keyword>
<reference evidence="1" key="2">
    <citation type="journal article" date="2021" name="Sci. Rep.">
        <title>The distribution of antibiotic resistance genes in chicken gut microbiota commensals.</title>
        <authorList>
            <person name="Juricova H."/>
            <person name="Matiasovicova J."/>
            <person name="Kubasova T."/>
            <person name="Cejkova D."/>
            <person name="Rychlik I."/>
        </authorList>
    </citation>
    <scope>NUCLEOTIDE SEQUENCE</scope>
    <source>
        <strain evidence="1">An420c</strain>
    </source>
</reference>
<gene>
    <name evidence="1" type="ORF">H6A13_08370</name>
</gene>
<sequence>MRGKGYTADQSELGNVYYPAEGIARDEKVSVNYVEYPWITCFEVEGFTIPQKEEE</sequence>
<comment type="caution">
    <text evidence="1">The sequence shown here is derived from an EMBL/GenBank/DDBJ whole genome shotgun (WGS) entry which is preliminary data.</text>
</comment>
<accession>A0A938XEN8</accession>
<evidence type="ECO:0000313" key="1">
    <source>
        <dbReference type="EMBL" id="MBM6827110.1"/>
    </source>
</evidence>
<organism evidence="1 2">
    <name type="scientific">Mordavella massiliensis</name>
    <dbReference type="NCBI Taxonomy" id="1871024"/>
    <lineage>
        <taxon>Bacteria</taxon>
        <taxon>Bacillati</taxon>
        <taxon>Bacillota</taxon>
        <taxon>Clostridia</taxon>
        <taxon>Eubacteriales</taxon>
        <taxon>Clostridiaceae</taxon>
        <taxon>Mordavella</taxon>
    </lineage>
</organism>
<name>A0A938XEN8_9CLOT</name>
<dbReference type="Proteomes" id="UP000713880">
    <property type="component" value="Unassembled WGS sequence"/>
</dbReference>
<dbReference type="EMBL" id="JACJLV010000024">
    <property type="protein sequence ID" value="MBM6827110.1"/>
    <property type="molecule type" value="Genomic_DNA"/>
</dbReference>
<proteinExistence type="predicted"/>
<evidence type="ECO:0000313" key="2">
    <source>
        <dbReference type="Proteomes" id="UP000713880"/>
    </source>
</evidence>
<protein>
    <submittedName>
        <fullName evidence="1">Uncharacterized protein</fullName>
    </submittedName>
</protein>
<dbReference type="AlphaFoldDB" id="A0A938XEN8"/>
<dbReference type="RefSeq" id="WP_204909149.1">
    <property type="nucleotide sequence ID" value="NZ_JACJLV010000024.1"/>
</dbReference>
<reference evidence="1" key="1">
    <citation type="submission" date="2020-08" db="EMBL/GenBank/DDBJ databases">
        <authorList>
            <person name="Cejkova D."/>
            <person name="Kubasova T."/>
            <person name="Jahodarova E."/>
            <person name="Rychlik I."/>
        </authorList>
    </citation>
    <scope>NUCLEOTIDE SEQUENCE</scope>
    <source>
        <strain evidence="1">An420c</strain>
    </source>
</reference>